<dbReference type="Pfam" id="PF02199">
    <property type="entry name" value="SapA"/>
    <property type="match status" value="3"/>
</dbReference>
<evidence type="ECO:0000256" key="4">
    <source>
        <dbReference type="ARBA" id="ARBA00022737"/>
    </source>
</evidence>
<feature type="domain" description="Saposin B-type" evidence="8">
    <location>
        <begin position="64"/>
        <end position="146"/>
    </location>
</feature>
<dbReference type="GO" id="GO:0006665">
    <property type="term" value="P:sphingolipid metabolic process"/>
    <property type="evidence" value="ECO:0007669"/>
    <property type="project" value="InterPro"/>
</dbReference>
<dbReference type="Pfam" id="PF05184">
    <property type="entry name" value="SapB_1"/>
    <property type="match status" value="2"/>
</dbReference>
<comment type="subcellular location">
    <subcellularLocation>
        <location evidence="1">Secreted</location>
    </subcellularLocation>
</comment>
<protein>
    <recommendedName>
        <fullName evidence="12">Proactivator polypeptide</fullName>
    </recommendedName>
</protein>
<dbReference type="InterPro" id="IPR008373">
    <property type="entry name" value="Saposin"/>
</dbReference>
<feature type="domain" description="Saposin B-type" evidence="8">
    <location>
        <begin position="393"/>
        <end position="476"/>
    </location>
</feature>
<sequence>MAKALFVTYLIALSIGSTASYSTECTIGPEYWCKSFENAEDCGSIQHCTDTVWIHDSKYTSVDESSTCQWCQRIFQNTQKGLEEVSSNEDIIESTLKGECKSLFPTDVSSKCTNAIEKYQRSAIALLKNKRFATLCRLMSICTSGSTSEKSPIIVGQHQCTWGPSFWCSSLSNTRQCNSIDHCSKQVWPQQAIQYKENDNICQYCEYVITKLRSILIENKTEIDLEKWLSGACSMLASKDKIDECIKTMSQYGKEILVLVETNIDAGVICHLGQMCKDATIVQREKTVETHPDEKHIDNGEIQQAPFDEQSKILCNVVVRATHDLHVNRQKSQSEIQTFLKNDCQKLTTSELKQKCEHLIDRHGSDIYGQVTNNRELSKVCENIDFLGDKLSSSAHCEVCTFVLTNVKHMLDGQRSDQGEILHYIDQHLCSNWNGEIKQNCKFVIENIGENLIEKMKSGTKSLLLCNYFQVCHNEITDKTSPIQKNEMRSFLSENICNQLGPYGATCYALMEKDTTNVLKTLVNNLDGDILCQMFGICQMKMSLKDNLSINDDKNVCKRCVDDFTRRKHIAEKLLNYSSEFLHHLCGQLPQKDECTAVVDESINKLVAFIQSLNPQEICVELKMCTEVLLEKLDPMRITTSDSIMSHEIIVYIENEICAKFGPLSKLCYNLVDSEGANLFSIIAKGVDPHRVCDVLNVCPTTKAFENCNDKCECCVSKIENYQVKLATFLQAMLSTTNFLCEQIPNSESCRNVATEFKSNIDQIINHFNAKRICQVLTHCSAASVDCNTKNDRCGCCQNNLDFRQNNFRTVTNEITTTLVSLCQATGCHSSIKSNHLHIINKLDQIKSSLFCQRFGLCTVTKSFRSMSKSPSSTAGIYVDLESSIEASSDSLCSEFGDFKPICEQLIASKQYDRYAKVYLALLNNNQKLIDTDLHEQKADTCDQCKTMIQSSKDFWLNGLESARNALLQTCESCPVKDKCREFFNQQFDNLKSYLDGINPEQFCQNIHLCSVSSVGECSTCVERLQLRKDAFSQASDRLTGYFRDLCQQNADKQCQIYVQQVHDLVQLSLEEFDLTETCTAMGFCTTENSEKDLGFDQYEKNVENEIVKNVCSTLGPFETLCKSIIHGDAKQIQELKINYDIKDLMKIEKQLTDNLSNTEDLDEPTQDKCKHCIFRVTRRKRHTKFVGDKMFSSLIRSCQFCPAKHICRRHWRMRQTRFDAHIDRIRPTRVCIHLGFCNKSSLCDNVSSFQEECDESIESNKPKIVEIKKIDDSNATCILCEYVMHSLTNYINSQSTQKEIEENLERICSLIPSTLKNQCHDYIDNYGPAIIAILLQEFDLATICHKLNLCTNQMKIDITHILKADTATCGICDYISTFLNFALKRNSQDKSRQHSLSTVCSHLSEEQQSKCQTIVHLFSPHIEQLELGPGDHFCKELPLCQTPMSELQPAVPLKKHIEKEPLINQKLSETPQCTLCHYVISYLDAVLKNNKSEQAVEEALKKVCTILPSKERTTCEEFVNSYGPVLAQLIAEMADPNTICSYLGVCQNSIAKKSTAKPITSATTPSSTKYGKCIFGMNYWCTSRANAELCNAVELCELHVWSKKHILIT</sequence>
<dbReference type="InterPro" id="IPR008139">
    <property type="entry name" value="SaposinB_dom"/>
</dbReference>
<dbReference type="SUPFAM" id="SSF47862">
    <property type="entry name" value="Saposin"/>
    <property type="match status" value="11"/>
</dbReference>
<dbReference type="InterPro" id="IPR051428">
    <property type="entry name" value="Sphingo_Act-Surfact_Prot"/>
</dbReference>
<dbReference type="Gene3D" id="1.10.225.10">
    <property type="entry name" value="Saposin-like"/>
    <property type="match status" value="10"/>
</dbReference>
<keyword evidence="6" id="KW-0325">Glycoprotein</keyword>
<dbReference type="Pfam" id="PF03489">
    <property type="entry name" value="SapB_2"/>
    <property type="match status" value="3"/>
</dbReference>
<name>A0A815HQA6_9BILA</name>
<keyword evidence="3 7" id="KW-0732">Signal</keyword>
<evidence type="ECO:0000259" key="9">
    <source>
        <dbReference type="PROSITE" id="PS51110"/>
    </source>
</evidence>
<feature type="domain" description="Saposin B-type" evidence="8">
    <location>
        <begin position="615"/>
        <end position="703"/>
    </location>
</feature>
<dbReference type="FunFam" id="1.10.225.10:FF:000002">
    <property type="entry name" value="prosaposin isoform X2"/>
    <property type="match status" value="2"/>
</dbReference>
<reference evidence="10" key="1">
    <citation type="submission" date="2021-02" db="EMBL/GenBank/DDBJ databases">
        <authorList>
            <person name="Nowell W R."/>
        </authorList>
    </citation>
    <scope>NUCLEOTIDE SEQUENCE</scope>
</reference>
<feature type="domain" description="Saposin A-type" evidence="9">
    <location>
        <begin position="153"/>
        <end position="193"/>
    </location>
</feature>
<feature type="domain" description="Saposin B-type" evidence="8">
    <location>
        <begin position="1470"/>
        <end position="1551"/>
    </location>
</feature>
<dbReference type="OrthoDB" id="69496at2759"/>
<organism evidence="10 11">
    <name type="scientific">Rotaria magnacalcarata</name>
    <dbReference type="NCBI Taxonomy" id="392030"/>
    <lineage>
        <taxon>Eukaryota</taxon>
        <taxon>Metazoa</taxon>
        <taxon>Spiralia</taxon>
        <taxon>Gnathifera</taxon>
        <taxon>Rotifera</taxon>
        <taxon>Eurotatoria</taxon>
        <taxon>Bdelloidea</taxon>
        <taxon>Philodinida</taxon>
        <taxon>Philodinidae</taxon>
        <taxon>Rotaria</taxon>
    </lineage>
</organism>
<dbReference type="Proteomes" id="UP000663834">
    <property type="component" value="Unassembled WGS sequence"/>
</dbReference>
<feature type="chain" id="PRO_5032614272" description="Proactivator polypeptide" evidence="7">
    <location>
        <begin position="20"/>
        <end position="1610"/>
    </location>
</feature>
<evidence type="ECO:0000256" key="2">
    <source>
        <dbReference type="ARBA" id="ARBA00022525"/>
    </source>
</evidence>
<feature type="domain" description="Saposin B-type" evidence="8">
    <location>
        <begin position="198"/>
        <end position="280"/>
    </location>
</feature>
<feature type="domain" description="Saposin B-type" evidence="8">
    <location>
        <begin position="1366"/>
        <end position="1445"/>
    </location>
</feature>
<dbReference type="SMART" id="SM00162">
    <property type="entry name" value="SAPA"/>
    <property type="match status" value="3"/>
</dbReference>
<evidence type="ECO:0000256" key="6">
    <source>
        <dbReference type="ARBA" id="ARBA00023180"/>
    </source>
</evidence>
<dbReference type="PROSITE" id="PS50015">
    <property type="entry name" value="SAP_B"/>
    <property type="match status" value="8"/>
</dbReference>
<keyword evidence="2" id="KW-0964">Secreted</keyword>
<comment type="caution">
    <text evidence="10">The sequence shown here is derived from an EMBL/GenBank/DDBJ whole genome shotgun (WGS) entry which is preliminary data.</text>
</comment>
<dbReference type="InterPro" id="IPR003119">
    <property type="entry name" value="SAP_A"/>
</dbReference>
<keyword evidence="5" id="KW-1015">Disulfide bond</keyword>
<proteinExistence type="predicted"/>
<feature type="domain" description="Saposin A-type" evidence="9">
    <location>
        <begin position="1567"/>
        <end position="1607"/>
    </location>
</feature>
<dbReference type="InterPro" id="IPR008138">
    <property type="entry name" value="SapB_2"/>
</dbReference>
<feature type="domain" description="Saposin A-type" evidence="9">
    <location>
        <begin position="18"/>
        <end position="58"/>
    </location>
</feature>
<dbReference type="SMART" id="SM00741">
    <property type="entry name" value="SapB"/>
    <property type="match status" value="12"/>
</dbReference>
<evidence type="ECO:0000313" key="11">
    <source>
        <dbReference type="Proteomes" id="UP000663834"/>
    </source>
</evidence>
<dbReference type="GO" id="GO:0005576">
    <property type="term" value="C:extracellular region"/>
    <property type="evidence" value="ECO:0007669"/>
    <property type="project" value="UniProtKB-SubCell"/>
</dbReference>
<dbReference type="PROSITE" id="PS51110">
    <property type="entry name" value="SAP_A"/>
    <property type="match status" value="3"/>
</dbReference>
<evidence type="ECO:0000313" key="10">
    <source>
        <dbReference type="EMBL" id="CAF1354799.1"/>
    </source>
</evidence>
<evidence type="ECO:0000256" key="3">
    <source>
        <dbReference type="ARBA" id="ARBA00022729"/>
    </source>
</evidence>
<dbReference type="PRINTS" id="PR01797">
    <property type="entry name" value="SAPOSIN"/>
</dbReference>
<evidence type="ECO:0000256" key="7">
    <source>
        <dbReference type="SAM" id="SignalP"/>
    </source>
</evidence>
<gene>
    <name evidence="10" type="ORF">KQP761_LOCUS7426</name>
</gene>
<feature type="signal peptide" evidence="7">
    <location>
        <begin position="1"/>
        <end position="19"/>
    </location>
</feature>
<evidence type="ECO:0000256" key="5">
    <source>
        <dbReference type="ARBA" id="ARBA00023157"/>
    </source>
</evidence>
<dbReference type="InterPro" id="IPR011001">
    <property type="entry name" value="Saposin-like"/>
</dbReference>
<dbReference type="PANTHER" id="PTHR11480">
    <property type="entry name" value="SAPOSIN-RELATED"/>
    <property type="match status" value="1"/>
</dbReference>
<dbReference type="PANTHER" id="PTHR11480:SF3">
    <property type="entry name" value="BCDNA.GH08312"/>
    <property type="match status" value="1"/>
</dbReference>
<keyword evidence="4" id="KW-0677">Repeat</keyword>
<dbReference type="EMBL" id="CAJNOW010002501">
    <property type="protein sequence ID" value="CAF1354799.1"/>
    <property type="molecule type" value="Genomic_DNA"/>
</dbReference>
<dbReference type="GO" id="GO:0016020">
    <property type="term" value="C:membrane"/>
    <property type="evidence" value="ECO:0007669"/>
    <property type="project" value="GOC"/>
</dbReference>
<dbReference type="GO" id="GO:0005764">
    <property type="term" value="C:lysosome"/>
    <property type="evidence" value="ECO:0007669"/>
    <property type="project" value="InterPro"/>
</dbReference>
<feature type="domain" description="Saposin B-type" evidence="8">
    <location>
        <begin position="938"/>
        <end position="1014"/>
    </location>
</feature>
<accession>A0A815HQA6</accession>
<evidence type="ECO:0000256" key="1">
    <source>
        <dbReference type="ARBA" id="ARBA00004613"/>
    </source>
</evidence>
<feature type="domain" description="Saposin B-type" evidence="8">
    <location>
        <begin position="1274"/>
        <end position="1355"/>
    </location>
</feature>
<dbReference type="InterPro" id="IPR007856">
    <property type="entry name" value="SapB_1"/>
</dbReference>
<evidence type="ECO:0000259" key="8">
    <source>
        <dbReference type="PROSITE" id="PS50015"/>
    </source>
</evidence>
<evidence type="ECO:0008006" key="12">
    <source>
        <dbReference type="Google" id="ProtNLM"/>
    </source>
</evidence>